<evidence type="ECO:0000259" key="1">
    <source>
        <dbReference type="PROSITE" id="PS51352"/>
    </source>
</evidence>
<dbReference type="CDD" id="cd02947">
    <property type="entry name" value="TRX_family"/>
    <property type="match status" value="1"/>
</dbReference>
<accession>A0ABY1PVK8</accession>
<dbReference type="Pfam" id="PF00085">
    <property type="entry name" value="Thioredoxin"/>
    <property type="match status" value="1"/>
</dbReference>
<dbReference type="RefSeq" id="WP_283441168.1">
    <property type="nucleotide sequence ID" value="NZ_FXUL01000002.1"/>
</dbReference>
<comment type="caution">
    <text evidence="2">The sequence shown here is derived from an EMBL/GenBank/DDBJ whole genome shotgun (WGS) entry which is preliminary data.</text>
</comment>
<evidence type="ECO:0000313" key="3">
    <source>
        <dbReference type="Proteomes" id="UP001158049"/>
    </source>
</evidence>
<organism evidence="2 3">
    <name type="scientific">Noviherbaspirillum suwonense</name>
    <dbReference type="NCBI Taxonomy" id="1224511"/>
    <lineage>
        <taxon>Bacteria</taxon>
        <taxon>Pseudomonadati</taxon>
        <taxon>Pseudomonadota</taxon>
        <taxon>Betaproteobacteria</taxon>
        <taxon>Burkholderiales</taxon>
        <taxon>Oxalobacteraceae</taxon>
        <taxon>Noviherbaspirillum</taxon>
    </lineage>
</organism>
<proteinExistence type="predicted"/>
<sequence length="143" mass="15966">MSSLTLQHDNRAELLGALSGDVWIVACLCAAWCDVCRQFRPAFDALAARHPDHRFVWVDIEDEAEIVGDFDVEDFPTMLIQRGDTVVFFGTLLPDAGQLQRLLQAQLSMSASELQAQAASTDQRRSWQRDYNLRARLADAVGA</sequence>
<dbReference type="SUPFAM" id="SSF52833">
    <property type="entry name" value="Thioredoxin-like"/>
    <property type="match status" value="1"/>
</dbReference>
<feature type="domain" description="Thioredoxin" evidence="1">
    <location>
        <begin position="1"/>
        <end position="108"/>
    </location>
</feature>
<dbReference type="Proteomes" id="UP001158049">
    <property type="component" value="Unassembled WGS sequence"/>
</dbReference>
<keyword evidence="3" id="KW-1185">Reference proteome</keyword>
<dbReference type="PROSITE" id="PS51352">
    <property type="entry name" value="THIOREDOXIN_2"/>
    <property type="match status" value="1"/>
</dbReference>
<name>A0ABY1PVK8_9BURK</name>
<gene>
    <name evidence="2" type="ORF">SAMN06295970_102372</name>
</gene>
<evidence type="ECO:0000313" key="2">
    <source>
        <dbReference type="EMBL" id="SMP50024.1"/>
    </source>
</evidence>
<dbReference type="EMBL" id="FXUL01000002">
    <property type="protein sequence ID" value="SMP50024.1"/>
    <property type="molecule type" value="Genomic_DNA"/>
</dbReference>
<protein>
    <submittedName>
        <fullName evidence="2">Thioredoxin</fullName>
    </submittedName>
</protein>
<dbReference type="InterPro" id="IPR036249">
    <property type="entry name" value="Thioredoxin-like_sf"/>
</dbReference>
<dbReference type="Gene3D" id="3.40.30.10">
    <property type="entry name" value="Glutaredoxin"/>
    <property type="match status" value="1"/>
</dbReference>
<dbReference type="InterPro" id="IPR013766">
    <property type="entry name" value="Thioredoxin_domain"/>
</dbReference>
<reference evidence="2 3" key="1">
    <citation type="submission" date="2017-05" db="EMBL/GenBank/DDBJ databases">
        <authorList>
            <person name="Varghese N."/>
            <person name="Submissions S."/>
        </authorList>
    </citation>
    <scope>NUCLEOTIDE SEQUENCE [LARGE SCALE GENOMIC DNA]</scope>
    <source>
        <strain evidence="2 3">DSM 26001</strain>
    </source>
</reference>